<dbReference type="AlphaFoldDB" id="A0A327K213"/>
<sequence length="212" mass="23205">MARVLIIGASKGIGLETVQRALAAGHTVRAFARTPVRLVGADTSRLEVVKGNALKTEDVEAALDRVDVVIQTLGIGLGDMLGPVQLFSKSTRVLLPAMEAKRVRRLIAVTGFGAGDSKSSISFLQYIPFRLVFGRAYDDKDIQEKLIKASSLDWTIARPGILTNGHRLGTYRVLTEPQDWHNGTISRADVADFLVQQITDRSHVRKTPVLVY</sequence>
<dbReference type="InterPro" id="IPR016040">
    <property type="entry name" value="NAD(P)-bd_dom"/>
</dbReference>
<reference evidence="4" key="2">
    <citation type="submission" date="2018-10" db="EMBL/GenBank/DDBJ databases">
        <authorList>
            <person name="Peiro R."/>
            <person name="Begona"/>
            <person name="Cbmso G."/>
            <person name="Lopez M."/>
            <person name="Gonzalez S."/>
            <person name="Sacristan E."/>
            <person name="Castillo E."/>
        </authorList>
    </citation>
    <scope>NUCLEOTIDE SEQUENCE [LARGE SCALE GENOMIC DNA]</scope>
</reference>
<evidence type="ECO:0000313" key="3">
    <source>
        <dbReference type="EMBL" id="VCU06879.1"/>
    </source>
</evidence>
<evidence type="ECO:0000313" key="5">
    <source>
        <dbReference type="Proteomes" id="UP000438991"/>
    </source>
</evidence>
<dbReference type="Proteomes" id="UP000438991">
    <property type="component" value="Unassembled WGS sequence"/>
</dbReference>
<keyword evidence="4" id="KW-1185">Reference proteome</keyword>
<organism evidence="2 5">
    <name type="scientific">Rhodoplanes serenus</name>
    <dbReference type="NCBI Taxonomy" id="200615"/>
    <lineage>
        <taxon>Bacteria</taxon>
        <taxon>Pseudomonadati</taxon>
        <taxon>Pseudomonadota</taxon>
        <taxon>Alphaproteobacteria</taxon>
        <taxon>Hyphomicrobiales</taxon>
        <taxon>Nitrobacteraceae</taxon>
        <taxon>Rhodoplanes</taxon>
    </lineage>
</organism>
<dbReference type="PANTHER" id="PTHR43355:SF2">
    <property type="entry name" value="FLAVIN REDUCTASE (NADPH)"/>
    <property type="match status" value="1"/>
</dbReference>
<evidence type="ECO:0000313" key="2">
    <source>
        <dbReference type="EMBL" id="MTW15861.1"/>
    </source>
</evidence>
<proteinExistence type="predicted"/>
<reference evidence="3" key="1">
    <citation type="submission" date="2018-10" db="EMBL/GenBank/DDBJ databases">
        <authorList>
            <person name="Peiro R."/>
            <person name="Begona"/>
            <person name="Cbmso G."/>
            <person name="Lopez M."/>
            <person name="Gonzalez S."/>
            <person name="Sacristan E."/>
            <person name="Castillo E."/>
        </authorList>
    </citation>
    <scope>NUCLEOTIDE SEQUENCE</scope>
    <source>
        <strain evidence="3">Rhod_genome</strain>
    </source>
</reference>
<name>A0A327K213_9BRAD</name>
<dbReference type="InterPro" id="IPR051606">
    <property type="entry name" value="Polyketide_Oxido-like"/>
</dbReference>
<accession>A0A327K213</accession>
<dbReference type="Proteomes" id="UP000289200">
    <property type="component" value="Unassembled WGS sequence"/>
</dbReference>
<dbReference type="RefSeq" id="WP_111388522.1">
    <property type="nucleotide sequence ID" value="NZ_NPEW01000379.1"/>
</dbReference>
<dbReference type="EMBL" id="UWOC01000011">
    <property type="protein sequence ID" value="VCU06879.1"/>
    <property type="molecule type" value="Genomic_DNA"/>
</dbReference>
<protein>
    <submittedName>
        <fullName evidence="2">NAD(P)H-binding protein</fullName>
    </submittedName>
</protein>
<gene>
    <name evidence="2" type="ORF">GJ689_06530</name>
    <name evidence="3" type="ORF">RHODGE_RHODGE_00203</name>
</gene>
<dbReference type="EMBL" id="WNKV01000004">
    <property type="protein sequence ID" value="MTW15861.1"/>
    <property type="molecule type" value="Genomic_DNA"/>
</dbReference>
<evidence type="ECO:0000313" key="4">
    <source>
        <dbReference type="Proteomes" id="UP000289200"/>
    </source>
</evidence>
<dbReference type="OrthoDB" id="7352421at2"/>
<evidence type="ECO:0000259" key="1">
    <source>
        <dbReference type="Pfam" id="PF13460"/>
    </source>
</evidence>
<dbReference type="SUPFAM" id="SSF51735">
    <property type="entry name" value="NAD(P)-binding Rossmann-fold domains"/>
    <property type="match status" value="1"/>
</dbReference>
<dbReference type="GO" id="GO:0004074">
    <property type="term" value="F:biliverdin reductase [NAD(P)H] activity"/>
    <property type="evidence" value="ECO:0007669"/>
    <property type="project" value="TreeGrafter"/>
</dbReference>
<dbReference type="InterPro" id="IPR036291">
    <property type="entry name" value="NAD(P)-bd_dom_sf"/>
</dbReference>
<feature type="domain" description="NAD(P)-binding" evidence="1">
    <location>
        <begin position="8"/>
        <end position="200"/>
    </location>
</feature>
<dbReference type="GO" id="GO:0042602">
    <property type="term" value="F:riboflavin reductase (NADPH) activity"/>
    <property type="evidence" value="ECO:0007669"/>
    <property type="project" value="TreeGrafter"/>
</dbReference>
<dbReference type="PANTHER" id="PTHR43355">
    <property type="entry name" value="FLAVIN REDUCTASE (NADPH)"/>
    <property type="match status" value="1"/>
</dbReference>
<comment type="caution">
    <text evidence="2">The sequence shown here is derived from an EMBL/GenBank/DDBJ whole genome shotgun (WGS) entry which is preliminary data.</text>
</comment>
<dbReference type="Pfam" id="PF13460">
    <property type="entry name" value="NAD_binding_10"/>
    <property type="match status" value="1"/>
</dbReference>
<dbReference type="Gene3D" id="3.40.50.720">
    <property type="entry name" value="NAD(P)-binding Rossmann-like Domain"/>
    <property type="match status" value="1"/>
</dbReference>
<reference evidence="2 5" key="3">
    <citation type="submission" date="2019-11" db="EMBL/GenBank/DDBJ databases">
        <title>Whole-genome sequence of Rhodoplanes serenus DSM 18633, type strain.</title>
        <authorList>
            <person name="Kyndt J.A."/>
            <person name="Meyer T.E."/>
        </authorList>
    </citation>
    <scope>NUCLEOTIDE SEQUENCE [LARGE SCALE GENOMIC DNA]</scope>
    <source>
        <strain evidence="2 5">DSM 18633</strain>
    </source>
</reference>